<proteinExistence type="predicted"/>
<dbReference type="EMBL" id="MFKE01000020">
    <property type="protein sequence ID" value="OGG34844.1"/>
    <property type="molecule type" value="Genomic_DNA"/>
</dbReference>
<dbReference type="AlphaFoldDB" id="A0A1F6BD19"/>
<reference evidence="1 2" key="1">
    <citation type="journal article" date="2016" name="Nat. Commun.">
        <title>Thousands of microbial genomes shed light on interconnected biogeochemical processes in an aquifer system.</title>
        <authorList>
            <person name="Anantharaman K."/>
            <person name="Brown C.T."/>
            <person name="Hug L.A."/>
            <person name="Sharon I."/>
            <person name="Castelle C.J."/>
            <person name="Probst A.J."/>
            <person name="Thomas B.C."/>
            <person name="Singh A."/>
            <person name="Wilkins M.J."/>
            <person name="Karaoz U."/>
            <person name="Brodie E.L."/>
            <person name="Williams K.H."/>
            <person name="Hubbard S.S."/>
            <person name="Banfield J.F."/>
        </authorList>
    </citation>
    <scope>NUCLEOTIDE SEQUENCE [LARGE SCALE GENOMIC DNA]</scope>
</reference>
<dbReference type="STRING" id="1798401.A2363_00175"/>
<evidence type="ECO:0000313" key="2">
    <source>
        <dbReference type="Proteomes" id="UP000176186"/>
    </source>
</evidence>
<evidence type="ECO:0000313" key="1">
    <source>
        <dbReference type="EMBL" id="OGG34844.1"/>
    </source>
</evidence>
<accession>A0A1F6BD19</accession>
<name>A0A1F6BD19_9BACT</name>
<dbReference type="Proteomes" id="UP000176186">
    <property type="component" value="Unassembled WGS sequence"/>
</dbReference>
<sequence>MYSDHMKNIKSFPDSDPAFNQFIKLYRDTEFQSFCDQAKAELFEGSVMVRNRRILLNSSIALCKRKIREFIYNKQLPNTWIEPIYSIISGRRANLPPDNGISIKVGGTDIASEGDNIILIRKPNGMLMDTDTSLSIVVSTKMSTDYLVKFIQENSEQIQYYLKILELPKHQHMPWKKTILALEIIYMKDEENLTFDQIADKLTKKEDITMEEADYLATTENIKTLYYRYKKLLQSP</sequence>
<comment type="caution">
    <text evidence="1">The sequence shown here is derived from an EMBL/GenBank/DDBJ whole genome shotgun (WGS) entry which is preliminary data.</text>
</comment>
<gene>
    <name evidence="1" type="ORF">A2363_00175</name>
</gene>
<organism evidence="1 2">
    <name type="scientific">Candidatus Gottesmanbacteria bacterium RIFOXYB1_FULL_47_11</name>
    <dbReference type="NCBI Taxonomy" id="1798401"/>
    <lineage>
        <taxon>Bacteria</taxon>
        <taxon>Candidatus Gottesmaniibacteriota</taxon>
    </lineage>
</organism>
<protein>
    <submittedName>
        <fullName evidence="1">Uncharacterized protein</fullName>
    </submittedName>
</protein>